<dbReference type="InterPro" id="IPR002137">
    <property type="entry name" value="Beta-lactam_class-D_AS"/>
</dbReference>
<dbReference type="SUPFAM" id="SSF56601">
    <property type="entry name" value="beta-lactamase/transpeptidase-like"/>
    <property type="match status" value="1"/>
</dbReference>
<dbReference type="Gene3D" id="3.40.710.10">
    <property type="entry name" value="DD-peptidase/beta-lactamase superfamily"/>
    <property type="match status" value="1"/>
</dbReference>
<evidence type="ECO:0000256" key="1">
    <source>
        <dbReference type="ARBA" id="ARBA00007898"/>
    </source>
</evidence>
<accession>A0AAW9RDB6</accession>
<dbReference type="EC" id="3.5.2.6" evidence="2 7"/>
<dbReference type="AlphaFoldDB" id="A0AAW9RDB6"/>
<keyword evidence="3 8" id="KW-0732">Signal</keyword>
<protein>
    <recommendedName>
        <fullName evidence="2 7">Beta-lactamase</fullName>
        <ecNumber evidence="2 7">3.5.2.6</ecNumber>
    </recommendedName>
</protein>
<keyword evidence="4 7" id="KW-0378">Hydrolase</keyword>
<dbReference type="NCBIfam" id="NF000270">
    <property type="entry name" value="bla_class_D_alt"/>
    <property type="match status" value="1"/>
</dbReference>
<evidence type="ECO:0000256" key="5">
    <source>
        <dbReference type="ARBA" id="ARBA00023251"/>
    </source>
</evidence>
<keyword evidence="5 7" id="KW-0046">Antibiotic resistance</keyword>
<feature type="chain" id="PRO_5043891927" description="Beta-lactamase" evidence="8">
    <location>
        <begin position="22"/>
        <end position="270"/>
    </location>
</feature>
<dbReference type="Proteomes" id="UP001378188">
    <property type="component" value="Unassembled WGS sequence"/>
</dbReference>
<evidence type="ECO:0000256" key="6">
    <source>
        <dbReference type="PIRSR" id="PIRSR602137-50"/>
    </source>
</evidence>
<feature type="modified residue" description="N6-carboxylysine" evidence="6">
    <location>
        <position position="54"/>
    </location>
</feature>
<dbReference type="GO" id="GO:0008658">
    <property type="term" value="F:penicillin binding"/>
    <property type="evidence" value="ECO:0007669"/>
    <property type="project" value="InterPro"/>
</dbReference>
<comment type="similarity">
    <text evidence="1 7">Belongs to the class-D beta-lactamase family.</text>
</comment>
<comment type="caution">
    <text evidence="10">The sequence shown here is derived from an EMBL/GenBank/DDBJ whole genome shotgun (WGS) entry which is preliminary data.</text>
</comment>
<dbReference type="Pfam" id="PF00905">
    <property type="entry name" value="Transpeptidase"/>
    <property type="match status" value="1"/>
</dbReference>
<evidence type="ECO:0000256" key="3">
    <source>
        <dbReference type="ARBA" id="ARBA00022729"/>
    </source>
</evidence>
<dbReference type="PROSITE" id="PS00337">
    <property type="entry name" value="BETA_LACTAMASE_D"/>
    <property type="match status" value="1"/>
</dbReference>
<feature type="active site" description="Acyl-ester intermediate" evidence="6">
    <location>
        <position position="51"/>
    </location>
</feature>
<evidence type="ECO:0000256" key="8">
    <source>
        <dbReference type="SAM" id="SignalP"/>
    </source>
</evidence>
<gene>
    <name evidence="10" type="primary">blaOXA</name>
    <name evidence="10" type="ORF">V3328_09140</name>
</gene>
<evidence type="ECO:0000256" key="7">
    <source>
        <dbReference type="RuleBase" id="RU361140"/>
    </source>
</evidence>
<dbReference type="GO" id="GO:0046677">
    <property type="term" value="P:response to antibiotic"/>
    <property type="evidence" value="ECO:0007669"/>
    <property type="project" value="UniProtKB-UniRule"/>
</dbReference>
<dbReference type="GO" id="GO:0008800">
    <property type="term" value="F:beta-lactamase activity"/>
    <property type="evidence" value="ECO:0007669"/>
    <property type="project" value="UniProtKB-UniRule"/>
</dbReference>
<evidence type="ECO:0000259" key="9">
    <source>
        <dbReference type="Pfam" id="PF00905"/>
    </source>
</evidence>
<evidence type="ECO:0000313" key="11">
    <source>
        <dbReference type="Proteomes" id="UP001378188"/>
    </source>
</evidence>
<evidence type="ECO:0000313" key="10">
    <source>
        <dbReference type="EMBL" id="MEJ8571634.1"/>
    </source>
</evidence>
<dbReference type="InterPro" id="IPR012338">
    <property type="entry name" value="Beta-lactam/transpept-like"/>
</dbReference>
<dbReference type="InterPro" id="IPR001460">
    <property type="entry name" value="PCN-bd_Tpept"/>
</dbReference>
<evidence type="ECO:0000256" key="2">
    <source>
        <dbReference type="ARBA" id="ARBA00012865"/>
    </source>
</evidence>
<organism evidence="10 11">
    <name type="scientific">Microbaculum marinum</name>
    <dbReference type="NCBI Taxonomy" id="1764581"/>
    <lineage>
        <taxon>Bacteria</taxon>
        <taxon>Pseudomonadati</taxon>
        <taxon>Pseudomonadota</taxon>
        <taxon>Alphaproteobacteria</taxon>
        <taxon>Hyphomicrobiales</taxon>
        <taxon>Tepidamorphaceae</taxon>
        <taxon>Microbaculum</taxon>
    </lineage>
</organism>
<keyword evidence="11" id="KW-1185">Reference proteome</keyword>
<evidence type="ECO:0000256" key="4">
    <source>
        <dbReference type="ARBA" id="ARBA00022801"/>
    </source>
</evidence>
<name>A0AAW9RDB6_9HYPH</name>
<feature type="domain" description="Penicillin-binding protein transpeptidase" evidence="9">
    <location>
        <begin position="25"/>
        <end position="241"/>
    </location>
</feature>
<feature type="signal peptide" evidence="8">
    <location>
        <begin position="1"/>
        <end position="21"/>
    </location>
</feature>
<proteinExistence type="inferred from homology"/>
<reference evidence="10 11" key="1">
    <citation type="submission" date="2024-02" db="EMBL/GenBank/DDBJ databases">
        <title>Genome analysis and characterization of Microbaculum marinisediminis sp. nov., isolated from marine sediment.</title>
        <authorList>
            <person name="Du Z.-J."/>
            <person name="Ye Y.-Q."/>
            <person name="Zhang Z.-R."/>
            <person name="Yuan S.-M."/>
            <person name="Zhang X.-Y."/>
        </authorList>
    </citation>
    <scope>NUCLEOTIDE SEQUENCE [LARGE SCALE GENOMIC DNA]</scope>
    <source>
        <strain evidence="10 11">SDUM1044001</strain>
    </source>
</reference>
<sequence>MATGMAALLAACLPVLPVAHAGTICTIVANARSGQVLLEEGDCDRRVTPASTFKIALSLMGFDAGLLKDAHDPVLPFRQGYPDWGGEAWTQPTDPARWMRYSVVWYSQQLTPQLGADRLHDYAQAFGYGNADFSGDPGKDNGLERAWISSSLHISPREQIEFLRKLVGRQLPVSSHAVEMTRAIVETNVLPGGWAVSGKTGGAYPRRPDGSFDRAHGWGWYVGWASRGSDSLVFARLAQDEVQTPGSPGLRTRDGLLREWDALAGVATPR</sequence>
<dbReference type="EMBL" id="JAZHOF010000003">
    <property type="protein sequence ID" value="MEJ8571634.1"/>
    <property type="molecule type" value="Genomic_DNA"/>
</dbReference>
<dbReference type="GO" id="GO:0017001">
    <property type="term" value="P:antibiotic catabolic process"/>
    <property type="evidence" value="ECO:0007669"/>
    <property type="project" value="InterPro"/>
</dbReference>
<comment type="catalytic activity">
    <reaction evidence="7">
        <text>a beta-lactam + H2O = a substituted beta-amino acid</text>
        <dbReference type="Rhea" id="RHEA:20401"/>
        <dbReference type="ChEBI" id="CHEBI:15377"/>
        <dbReference type="ChEBI" id="CHEBI:35627"/>
        <dbReference type="ChEBI" id="CHEBI:140347"/>
        <dbReference type="EC" id="3.5.2.6"/>
    </reaction>
</comment>